<dbReference type="PROSITE" id="PS51873">
    <property type="entry name" value="TRIAD"/>
    <property type="match status" value="1"/>
</dbReference>
<evidence type="ECO:0000313" key="10">
    <source>
        <dbReference type="Proteomes" id="UP001174997"/>
    </source>
</evidence>
<keyword evidence="2" id="KW-0479">Metal-binding</keyword>
<evidence type="ECO:0000256" key="2">
    <source>
        <dbReference type="ARBA" id="ARBA00022723"/>
    </source>
</evidence>
<reference evidence="9" key="1">
    <citation type="submission" date="2023-06" db="EMBL/GenBank/DDBJ databases">
        <title>Genome-scale phylogeny and comparative genomics of the fungal order Sordariales.</title>
        <authorList>
            <consortium name="Lawrence Berkeley National Laboratory"/>
            <person name="Hensen N."/>
            <person name="Bonometti L."/>
            <person name="Westerberg I."/>
            <person name="Brannstrom I.O."/>
            <person name="Guillou S."/>
            <person name="Cros-Aarteil S."/>
            <person name="Calhoun S."/>
            <person name="Haridas S."/>
            <person name="Kuo A."/>
            <person name="Mondo S."/>
            <person name="Pangilinan J."/>
            <person name="Riley R."/>
            <person name="Labutti K."/>
            <person name="Andreopoulos B."/>
            <person name="Lipzen A."/>
            <person name="Chen C."/>
            <person name="Yanf M."/>
            <person name="Daum C."/>
            <person name="Ng V."/>
            <person name="Clum A."/>
            <person name="Steindorff A."/>
            <person name="Ohm R."/>
            <person name="Martin F."/>
            <person name="Silar P."/>
            <person name="Natvig D."/>
            <person name="Lalanne C."/>
            <person name="Gautier V."/>
            <person name="Ament-Velasquez S.L."/>
            <person name="Kruys A."/>
            <person name="Hutchinson M.I."/>
            <person name="Powell A.J."/>
            <person name="Barry K."/>
            <person name="Miller A.N."/>
            <person name="Grigoriev I.V."/>
            <person name="Debuchy R."/>
            <person name="Gladieux P."/>
            <person name="Thoren M.H."/>
            <person name="Johannesson H."/>
        </authorList>
    </citation>
    <scope>NUCLEOTIDE SEQUENCE</scope>
    <source>
        <strain evidence="9">CBS 307.81</strain>
    </source>
</reference>
<evidence type="ECO:0000256" key="1">
    <source>
        <dbReference type="ARBA" id="ARBA00022679"/>
    </source>
</evidence>
<keyword evidence="10" id="KW-1185">Reference proteome</keyword>
<evidence type="ECO:0000256" key="5">
    <source>
        <dbReference type="ARBA" id="ARBA00022786"/>
    </source>
</evidence>
<feature type="compositionally biased region" description="Low complexity" evidence="7">
    <location>
        <begin position="93"/>
        <end position="110"/>
    </location>
</feature>
<organism evidence="9 10">
    <name type="scientific">Cercophora samala</name>
    <dbReference type="NCBI Taxonomy" id="330535"/>
    <lineage>
        <taxon>Eukaryota</taxon>
        <taxon>Fungi</taxon>
        <taxon>Dikarya</taxon>
        <taxon>Ascomycota</taxon>
        <taxon>Pezizomycotina</taxon>
        <taxon>Sordariomycetes</taxon>
        <taxon>Sordariomycetidae</taxon>
        <taxon>Sordariales</taxon>
        <taxon>Lasiosphaeriaceae</taxon>
        <taxon>Cercophora</taxon>
    </lineage>
</organism>
<dbReference type="EMBL" id="JAULSY010000021">
    <property type="protein sequence ID" value="KAK0671427.1"/>
    <property type="molecule type" value="Genomic_DNA"/>
</dbReference>
<dbReference type="Gene3D" id="1.20.120.1750">
    <property type="match status" value="1"/>
</dbReference>
<proteinExistence type="predicted"/>
<comment type="caution">
    <text evidence="9">The sequence shown here is derived from an EMBL/GenBank/DDBJ whole genome shotgun (WGS) entry which is preliminary data.</text>
</comment>
<gene>
    <name evidence="9" type="ORF">QBC41DRAFT_344678</name>
</gene>
<evidence type="ECO:0000256" key="3">
    <source>
        <dbReference type="ARBA" id="ARBA00022737"/>
    </source>
</evidence>
<dbReference type="GO" id="GO:0016567">
    <property type="term" value="P:protein ubiquitination"/>
    <property type="evidence" value="ECO:0007669"/>
    <property type="project" value="InterPro"/>
</dbReference>
<dbReference type="Pfam" id="PF26200">
    <property type="entry name" value="Rcat_RNF216"/>
    <property type="match status" value="1"/>
</dbReference>
<evidence type="ECO:0000256" key="7">
    <source>
        <dbReference type="SAM" id="MobiDB-lite"/>
    </source>
</evidence>
<protein>
    <recommendedName>
        <fullName evidence="8">RING-type domain-containing protein</fullName>
    </recommendedName>
</protein>
<dbReference type="PANTHER" id="PTHR11685">
    <property type="entry name" value="RBR FAMILY RING FINGER AND IBR DOMAIN-CONTAINING"/>
    <property type="match status" value="1"/>
</dbReference>
<keyword evidence="6" id="KW-0862">Zinc</keyword>
<keyword evidence="3" id="KW-0677">Repeat</keyword>
<evidence type="ECO:0000259" key="8">
    <source>
        <dbReference type="PROSITE" id="PS51873"/>
    </source>
</evidence>
<sequence length="281" mass="31519">MAPQTYDCQICLSPFISPLRPLPPPPIPACGHHHCPRCLLENLTQSLKSLPFKPPTCCTPTAFIPPSVFRRLPAAIPRDTILSYRQKLTEYQSSLTTTTTPPPRIQRQQPLPAPPMQGGRLGMRIVFHAGQMPLEFKLPTYCHDTKCGAFIPDILGGRCRRCRKRTCEVCKTGFHLGEGGCKKEDVDSAEERTEMRRVAAMGLGKGSEEKKVKKNSERELWVLTRELMKKMEWKRCPRCKSGVEKVDGCNHITCVCGVEWCYRCEKLWGIGHRIGVGACAG</sequence>
<feature type="region of interest" description="Disordered" evidence="7">
    <location>
        <begin position="93"/>
        <end position="113"/>
    </location>
</feature>
<dbReference type="InterPro" id="IPR044066">
    <property type="entry name" value="TRIAD_supradom"/>
</dbReference>
<evidence type="ECO:0000256" key="6">
    <source>
        <dbReference type="ARBA" id="ARBA00022833"/>
    </source>
</evidence>
<keyword evidence="1" id="KW-0808">Transferase</keyword>
<dbReference type="Proteomes" id="UP001174997">
    <property type="component" value="Unassembled WGS sequence"/>
</dbReference>
<accession>A0AA39ZI20</accession>
<feature type="domain" description="RING-type" evidence="8">
    <location>
        <begin position="4"/>
        <end position="281"/>
    </location>
</feature>
<dbReference type="AlphaFoldDB" id="A0AA39ZI20"/>
<dbReference type="InterPro" id="IPR031127">
    <property type="entry name" value="E3_UB_ligase_RBR"/>
</dbReference>
<dbReference type="GO" id="GO:0008270">
    <property type="term" value="F:zinc ion binding"/>
    <property type="evidence" value="ECO:0007669"/>
    <property type="project" value="UniProtKB-KW"/>
</dbReference>
<keyword evidence="5" id="KW-0833">Ubl conjugation pathway</keyword>
<evidence type="ECO:0000313" key="9">
    <source>
        <dbReference type="EMBL" id="KAK0671427.1"/>
    </source>
</evidence>
<keyword evidence="4" id="KW-0863">Zinc-finger</keyword>
<name>A0AA39ZI20_9PEZI</name>
<dbReference type="SUPFAM" id="SSF57850">
    <property type="entry name" value="RING/U-box"/>
    <property type="match status" value="2"/>
</dbReference>
<dbReference type="CDD" id="cd22584">
    <property type="entry name" value="Rcat_RBR_unk"/>
    <property type="match status" value="1"/>
</dbReference>
<dbReference type="GO" id="GO:0061630">
    <property type="term" value="F:ubiquitin protein ligase activity"/>
    <property type="evidence" value="ECO:0007669"/>
    <property type="project" value="UniProtKB-EC"/>
</dbReference>
<evidence type="ECO:0000256" key="4">
    <source>
        <dbReference type="ARBA" id="ARBA00022771"/>
    </source>
</evidence>